<dbReference type="KEGG" id="aprc:113859588"/>
<dbReference type="OrthoDB" id="1939135at2759"/>
<dbReference type="PANTHER" id="PTHR46148:SF60">
    <property type="entry name" value="CHROMO DOMAIN-CONTAINING PROTEIN"/>
    <property type="match status" value="1"/>
</dbReference>
<evidence type="ECO:0000259" key="1">
    <source>
        <dbReference type="Pfam" id="PF24626"/>
    </source>
</evidence>
<evidence type="ECO:0000313" key="3">
    <source>
        <dbReference type="RefSeq" id="XP_027348122.1"/>
    </source>
</evidence>
<dbReference type="PANTHER" id="PTHR46148">
    <property type="entry name" value="CHROMO DOMAIN-CONTAINING PROTEIN"/>
    <property type="match status" value="1"/>
</dbReference>
<sequence>MAPYEVLYGRKYKTPLCWYMFGETILYASNLVQRQNDQIKMIREKIKVSQDRQKSYYDGWRKPLEFQVGDYVFLKVSPTAGVGKALKSRKLLPKFIGSLKILQKVGSVAYRIALPPSLSNMHSVFHVSQLKKYILDQSHVIELNLVQVQENLSYDVFSVKIADRQVKQVRGKEISLVKVIWSTNDE</sequence>
<keyword evidence="2" id="KW-1185">Reference proteome</keyword>
<name>A0A8B8KW44_ABRPR</name>
<dbReference type="Proteomes" id="UP000694853">
    <property type="component" value="Unplaced"/>
</dbReference>
<proteinExistence type="predicted"/>
<dbReference type="GeneID" id="113859588"/>
<reference evidence="3" key="2">
    <citation type="submission" date="2025-08" db="UniProtKB">
        <authorList>
            <consortium name="RefSeq"/>
        </authorList>
    </citation>
    <scope>IDENTIFICATION</scope>
    <source>
        <tissue evidence="3">Young leaves</tissue>
    </source>
</reference>
<reference evidence="2" key="1">
    <citation type="journal article" date="2019" name="Toxins">
        <title>Detection of Abrin-Like and Prepropulchellin-Like Toxin Genes and Transcripts Using Whole Genome Sequencing and Full-Length Transcript Sequencing of Abrus precatorius.</title>
        <authorList>
            <person name="Hovde B.T."/>
            <person name="Daligault H.E."/>
            <person name="Hanschen E.R."/>
            <person name="Kunde Y.A."/>
            <person name="Johnson M.B."/>
            <person name="Starkenburg S.R."/>
            <person name="Johnson S.L."/>
        </authorList>
    </citation>
    <scope>NUCLEOTIDE SEQUENCE [LARGE SCALE GENOMIC DNA]</scope>
</reference>
<dbReference type="InterPro" id="IPR056924">
    <property type="entry name" value="SH3_Tf2-1"/>
</dbReference>
<evidence type="ECO:0000313" key="2">
    <source>
        <dbReference type="Proteomes" id="UP000694853"/>
    </source>
</evidence>
<organism evidence="2 3">
    <name type="scientific">Abrus precatorius</name>
    <name type="common">Indian licorice</name>
    <name type="synonym">Glycine abrus</name>
    <dbReference type="NCBI Taxonomy" id="3816"/>
    <lineage>
        <taxon>Eukaryota</taxon>
        <taxon>Viridiplantae</taxon>
        <taxon>Streptophyta</taxon>
        <taxon>Embryophyta</taxon>
        <taxon>Tracheophyta</taxon>
        <taxon>Spermatophyta</taxon>
        <taxon>Magnoliopsida</taxon>
        <taxon>eudicotyledons</taxon>
        <taxon>Gunneridae</taxon>
        <taxon>Pentapetalae</taxon>
        <taxon>rosids</taxon>
        <taxon>fabids</taxon>
        <taxon>Fabales</taxon>
        <taxon>Fabaceae</taxon>
        <taxon>Papilionoideae</taxon>
        <taxon>50 kb inversion clade</taxon>
        <taxon>NPAAA clade</taxon>
        <taxon>indigoferoid/millettioid clade</taxon>
        <taxon>Abreae</taxon>
        <taxon>Abrus</taxon>
    </lineage>
</organism>
<feature type="domain" description="Tf2-1-like SH3-like" evidence="1">
    <location>
        <begin position="69"/>
        <end position="133"/>
    </location>
</feature>
<dbReference type="Pfam" id="PF24626">
    <property type="entry name" value="SH3_Tf2-1"/>
    <property type="match status" value="1"/>
</dbReference>
<dbReference type="AlphaFoldDB" id="A0A8B8KW44"/>
<gene>
    <name evidence="3" type="primary">LOC113859588</name>
</gene>
<protein>
    <submittedName>
        <fullName evidence="3">Uncharacterized protein LOC113859588</fullName>
    </submittedName>
</protein>
<dbReference type="RefSeq" id="XP_027348122.1">
    <property type="nucleotide sequence ID" value="XM_027492321.1"/>
</dbReference>
<accession>A0A8B8KW44</accession>